<evidence type="ECO:0000313" key="1">
    <source>
        <dbReference type="EMBL" id="MDU8999887.1"/>
    </source>
</evidence>
<dbReference type="SUPFAM" id="SSF48452">
    <property type="entry name" value="TPR-like"/>
    <property type="match status" value="1"/>
</dbReference>
<organism evidence="1 2">
    <name type="scientific">Streptomyces mirabilis</name>
    <dbReference type="NCBI Taxonomy" id="68239"/>
    <lineage>
        <taxon>Bacteria</taxon>
        <taxon>Bacillati</taxon>
        <taxon>Actinomycetota</taxon>
        <taxon>Actinomycetes</taxon>
        <taxon>Kitasatosporales</taxon>
        <taxon>Streptomycetaceae</taxon>
        <taxon>Streptomyces</taxon>
    </lineage>
</organism>
<reference evidence="1 2" key="1">
    <citation type="submission" date="2023-02" db="EMBL/GenBank/DDBJ databases">
        <authorList>
            <person name="Maleckis M."/>
        </authorList>
    </citation>
    <scope>NUCLEOTIDE SEQUENCE [LARGE SCALE GENOMIC DNA]</scope>
    <source>
        <strain evidence="1 2">P8-A2</strain>
    </source>
</reference>
<evidence type="ECO:0000313" key="2">
    <source>
        <dbReference type="Proteomes" id="UP001257627"/>
    </source>
</evidence>
<dbReference type="Pfam" id="PF13374">
    <property type="entry name" value="TPR_10"/>
    <property type="match status" value="1"/>
</dbReference>
<name>A0ABU3V126_9ACTN</name>
<keyword evidence="2" id="KW-1185">Reference proteome</keyword>
<dbReference type="Pfam" id="PF07721">
    <property type="entry name" value="TPR_4"/>
    <property type="match status" value="2"/>
</dbReference>
<dbReference type="EMBL" id="JARAKF010000001">
    <property type="protein sequence ID" value="MDU8999887.1"/>
    <property type="molecule type" value="Genomic_DNA"/>
</dbReference>
<proteinExistence type="predicted"/>
<dbReference type="InterPro" id="IPR011717">
    <property type="entry name" value="TPR-4"/>
</dbReference>
<dbReference type="RefSeq" id="WP_266937731.1">
    <property type="nucleotide sequence ID" value="NZ_CP107955.1"/>
</dbReference>
<dbReference type="InterPro" id="IPR011990">
    <property type="entry name" value="TPR-like_helical_dom_sf"/>
</dbReference>
<gene>
    <name evidence="1" type="ORF">PU648_47635</name>
</gene>
<comment type="caution">
    <text evidence="1">The sequence shown here is derived from an EMBL/GenBank/DDBJ whole genome shotgun (WGS) entry which is preliminary data.</text>
</comment>
<dbReference type="Proteomes" id="UP001257627">
    <property type="component" value="Unassembled WGS sequence"/>
</dbReference>
<sequence>MHRLQELSAAGEFEEAEARARALAAAPRVWGGDPLIVSWLARSSAATAAIRHGRGAETLPELETLITEVERTVEGGPDLRAMLLGLRSNRVAVLVQQDRCTEAEAEAKDILRAITRLAHLTEVRDTELAALINLAAALNGQGRYEEAEAIARGNLTRADELTADDLRHILARSLNGQGQYEEALAEVRRLAPVGRADSGTVDLAKAQALHGLGNRGEAEATARRALTACEQLLHPAHPRTQEARTLLAFVTAEDPAPE</sequence>
<dbReference type="Gene3D" id="1.25.40.10">
    <property type="entry name" value="Tetratricopeptide repeat domain"/>
    <property type="match status" value="2"/>
</dbReference>
<accession>A0ABU3V126</accession>
<protein>
    <submittedName>
        <fullName evidence="1">Tetratricopeptide repeat protein</fullName>
    </submittedName>
</protein>